<gene>
    <name evidence="1" type="ORF">AF333_08355</name>
    <name evidence="2" type="ORF">SAMN04487909_11151</name>
</gene>
<keyword evidence="3" id="KW-1185">Reference proteome</keyword>
<dbReference type="Pfam" id="PF13047">
    <property type="entry name" value="DUF3907"/>
    <property type="match status" value="1"/>
</dbReference>
<dbReference type="AlphaFoldDB" id="A0A0D1YGG2"/>
<evidence type="ECO:0008006" key="5">
    <source>
        <dbReference type="Google" id="ProtNLM"/>
    </source>
</evidence>
<dbReference type="EMBL" id="LGUG01000004">
    <property type="protein sequence ID" value="KON95494.1"/>
    <property type="molecule type" value="Genomic_DNA"/>
</dbReference>
<dbReference type="OrthoDB" id="2691359at2"/>
<sequence>MPETQLKEICEESYNRLKKVCMELEKFLNTTTLNALVQTSPDPEQYEPYYRDYLSDFRHLLVNCENAYEKLGICLRRARFNKEFAEEALYTVYHTCVNMFFYPKGEVYEEDGRNSYTGRDAIIFHKEVAPNLKVLTLGLSKVFEYLRDELQYYETDYVTMKRMSATR</sequence>
<evidence type="ECO:0000313" key="3">
    <source>
        <dbReference type="Proteomes" id="UP000037269"/>
    </source>
</evidence>
<dbReference type="Proteomes" id="UP000037269">
    <property type="component" value="Unassembled WGS sequence"/>
</dbReference>
<protein>
    <recommendedName>
        <fullName evidence="5">DUF3907 domain-containing protein</fullName>
    </recommendedName>
</protein>
<accession>A0A0D1YGG2</accession>
<dbReference type="RefSeq" id="WP_043066693.1">
    <property type="nucleotide sequence ID" value="NZ_BJOA01000041.1"/>
</dbReference>
<dbReference type="EMBL" id="FNED01000011">
    <property type="protein sequence ID" value="SDJ05899.1"/>
    <property type="molecule type" value="Genomic_DNA"/>
</dbReference>
<evidence type="ECO:0000313" key="1">
    <source>
        <dbReference type="EMBL" id="KON95494.1"/>
    </source>
</evidence>
<evidence type="ECO:0000313" key="4">
    <source>
        <dbReference type="Proteomes" id="UP000182836"/>
    </source>
</evidence>
<evidence type="ECO:0000313" key="2">
    <source>
        <dbReference type="EMBL" id="SDJ05899.1"/>
    </source>
</evidence>
<dbReference type="GeneID" id="42305207"/>
<dbReference type="InterPro" id="IPR025013">
    <property type="entry name" value="DUF3907"/>
</dbReference>
<dbReference type="STRING" id="47500.AF333_08355"/>
<reference evidence="1 3" key="1">
    <citation type="submission" date="2015-07" db="EMBL/GenBank/DDBJ databases">
        <title>Fjat-14205 dsm 2895.</title>
        <authorList>
            <person name="Liu B."/>
            <person name="Wang J."/>
            <person name="Zhu Y."/>
            <person name="Liu G."/>
            <person name="Chen Q."/>
            <person name="Chen Z."/>
            <person name="Lan J."/>
            <person name="Che J."/>
            <person name="Ge C."/>
            <person name="Shi H."/>
            <person name="Pan Z."/>
            <person name="Liu X."/>
        </authorList>
    </citation>
    <scope>NUCLEOTIDE SEQUENCE [LARGE SCALE GENOMIC DNA]</scope>
    <source>
        <strain evidence="1 3">DSM 2895</strain>
    </source>
</reference>
<dbReference type="PATRIC" id="fig|47500.12.peg.5077"/>
<reference evidence="2 4" key="2">
    <citation type="submission" date="2016-10" db="EMBL/GenBank/DDBJ databases">
        <authorList>
            <person name="de Groot N.N."/>
        </authorList>
    </citation>
    <scope>NUCLEOTIDE SEQUENCE [LARGE SCALE GENOMIC DNA]</scope>
    <source>
        <strain evidence="2 4">DSM 2895</strain>
    </source>
</reference>
<organism evidence="1 3">
    <name type="scientific">Aneurinibacillus migulanus</name>
    <name type="common">Bacillus migulanus</name>
    <dbReference type="NCBI Taxonomy" id="47500"/>
    <lineage>
        <taxon>Bacteria</taxon>
        <taxon>Bacillati</taxon>
        <taxon>Bacillota</taxon>
        <taxon>Bacilli</taxon>
        <taxon>Bacillales</taxon>
        <taxon>Paenibacillaceae</taxon>
        <taxon>Aneurinibacillus group</taxon>
        <taxon>Aneurinibacillus</taxon>
    </lineage>
</organism>
<dbReference type="Proteomes" id="UP000182836">
    <property type="component" value="Unassembled WGS sequence"/>
</dbReference>
<proteinExistence type="predicted"/>
<name>A0A0D1YGG2_ANEMI</name>